<protein>
    <submittedName>
        <fullName evidence="2">Uncharacterized protein</fullName>
    </submittedName>
</protein>
<dbReference type="Gramene" id="OMO95149">
    <property type="protein sequence ID" value="OMO95149"/>
    <property type="gene ID" value="CCACVL1_05553"/>
</dbReference>
<dbReference type="AlphaFoldDB" id="A0A1R3JJX6"/>
<evidence type="ECO:0000256" key="1">
    <source>
        <dbReference type="SAM" id="MobiDB-lite"/>
    </source>
</evidence>
<accession>A0A1R3JJX6</accession>
<sequence>MSVGAPTPVGNSVFPANRVSLEAVDGARIGLGRPGACIAVGGQPDERKRLLQSDGGGRGEGDNNQKQQQQCSTKGNADL</sequence>
<evidence type="ECO:0000313" key="3">
    <source>
        <dbReference type="Proteomes" id="UP000188268"/>
    </source>
</evidence>
<feature type="compositionally biased region" description="Polar residues" evidence="1">
    <location>
        <begin position="64"/>
        <end position="79"/>
    </location>
</feature>
<organism evidence="2 3">
    <name type="scientific">Corchorus capsularis</name>
    <name type="common">Jute</name>
    <dbReference type="NCBI Taxonomy" id="210143"/>
    <lineage>
        <taxon>Eukaryota</taxon>
        <taxon>Viridiplantae</taxon>
        <taxon>Streptophyta</taxon>
        <taxon>Embryophyta</taxon>
        <taxon>Tracheophyta</taxon>
        <taxon>Spermatophyta</taxon>
        <taxon>Magnoliopsida</taxon>
        <taxon>eudicotyledons</taxon>
        <taxon>Gunneridae</taxon>
        <taxon>Pentapetalae</taxon>
        <taxon>rosids</taxon>
        <taxon>malvids</taxon>
        <taxon>Malvales</taxon>
        <taxon>Malvaceae</taxon>
        <taxon>Grewioideae</taxon>
        <taxon>Apeibeae</taxon>
        <taxon>Corchorus</taxon>
    </lineage>
</organism>
<dbReference type="EMBL" id="AWWV01007711">
    <property type="protein sequence ID" value="OMO95149.1"/>
    <property type="molecule type" value="Genomic_DNA"/>
</dbReference>
<dbReference type="OrthoDB" id="10387295at2759"/>
<reference evidence="2 3" key="1">
    <citation type="submission" date="2013-09" db="EMBL/GenBank/DDBJ databases">
        <title>Corchorus capsularis genome sequencing.</title>
        <authorList>
            <person name="Alam M."/>
            <person name="Haque M.S."/>
            <person name="Islam M.S."/>
            <person name="Emdad E.M."/>
            <person name="Islam M.M."/>
            <person name="Ahmed B."/>
            <person name="Halim A."/>
            <person name="Hossen Q.M.M."/>
            <person name="Hossain M.Z."/>
            <person name="Ahmed R."/>
            <person name="Khan M.M."/>
            <person name="Islam R."/>
            <person name="Rashid M.M."/>
            <person name="Khan S.A."/>
            <person name="Rahman M.S."/>
            <person name="Alam M."/>
        </authorList>
    </citation>
    <scope>NUCLEOTIDE SEQUENCE [LARGE SCALE GENOMIC DNA]</scope>
    <source>
        <strain evidence="3">cv. CVL-1</strain>
        <tissue evidence="2">Whole seedling</tissue>
    </source>
</reference>
<feature type="region of interest" description="Disordered" evidence="1">
    <location>
        <begin position="39"/>
        <end position="79"/>
    </location>
</feature>
<dbReference type="Proteomes" id="UP000188268">
    <property type="component" value="Unassembled WGS sequence"/>
</dbReference>
<feature type="compositionally biased region" description="Basic and acidic residues" evidence="1">
    <location>
        <begin position="44"/>
        <end position="63"/>
    </location>
</feature>
<gene>
    <name evidence="2" type="ORF">CCACVL1_05553</name>
</gene>
<comment type="caution">
    <text evidence="2">The sequence shown here is derived from an EMBL/GenBank/DDBJ whole genome shotgun (WGS) entry which is preliminary data.</text>
</comment>
<proteinExistence type="predicted"/>
<keyword evidence="3" id="KW-1185">Reference proteome</keyword>
<name>A0A1R3JJX6_COCAP</name>
<evidence type="ECO:0000313" key="2">
    <source>
        <dbReference type="EMBL" id="OMO95149.1"/>
    </source>
</evidence>